<keyword evidence="12" id="KW-0326">Glycosidase</keyword>
<sequence>MVSVKLFVVSTLSFLLHQISAECSDVPCAAKFYNESSVCVCNSTYCDTITRVTSFESGTFATYTSSKEGKRFYKQINDIQSRDPSVSDDEGNVFLLDPTIRYQNIEGFGGAVTDSAGINLKSLPLAAQRKLINSYFSDVGIEYNMLRLPIASTDFSTRIYSYDDYRNDTDLDNFKLAKEDYEYKIPFIQHAKDVATDDIHIVAASWSPPKWMKTKDSMVAGGSVKHRFMQDYAEYHCKFAEAYKKNGIDIWAMSTSNEPTSPLLRTPFQSTLWYVPDMGAFISKYLGPTLRNCSAEGIKLLTIDDQRGLIPLFSALFSIIAPEAIEYVDGFALHSYFNKITPPSMSTFLLKQFPDKFALVTEYCAGSSPSDKPKVDLGSWARAKDYVQDILENLNSNFVGWVDWNLCLNRQGGPTWVGNFVDSPIIVDAKKQEFYKQPMFYAMGHFSKFLPRGSQRIQMSAGADNQCDKCVKDPSKEYIAFMTPEDTIVVIIYNDGEAREATLRVGTCDVITQLDANSITTIEIPTTQDDGNMDCKIVVD</sequence>
<comment type="similarity">
    <text evidence="4 12">Belongs to the glycosyl hydrolase 30 family.</text>
</comment>
<dbReference type="AlphaFoldDB" id="A0A212F293"/>
<evidence type="ECO:0000256" key="1">
    <source>
        <dbReference type="ARBA" id="ARBA00001013"/>
    </source>
</evidence>
<gene>
    <name evidence="13" type="ORF">KGM_212694</name>
</gene>
<dbReference type="InterPro" id="IPR001139">
    <property type="entry name" value="Glyco_hydro_30"/>
</dbReference>
<comment type="pathway">
    <text evidence="3">Sphingolipid metabolism.</text>
</comment>
<dbReference type="GO" id="GO:0051246">
    <property type="term" value="P:regulation of protein metabolic process"/>
    <property type="evidence" value="ECO:0007669"/>
    <property type="project" value="UniProtKB-ARBA"/>
</dbReference>
<dbReference type="GO" id="GO:0006680">
    <property type="term" value="P:glucosylceramide catabolic process"/>
    <property type="evidence" value="ECO:0007669"/>
    <property type="project" value="TreeGrafter"/>
</dbReference>
<comment type="catalytic activity">
    <reaction evidence="10">
        <text>a beta-D-glucosylceramide + H2O = an N-acyl-sphingoid base + D-glucose</text>
        <dbReference type="Rhea" id="RHEA:81447"/>
        <dbReference type="ChEBI" id="CHEBI:4167"/>
        <dbReference type="ChEBI" id="CHEBI:15377"/>
        <dbReference type="ChEBI" id="CHEBI:83264"/>
        <dbReference type="ChEBI" id="CHEBI:83273"/>
    </reaction>
    <physiologicalReaction direction="left-to-right" evidence="10">
        <dbReference type="Rhea" id="RHEA:81448"/>
    </physiologicalReaction>
</comment>
<dbReference type="Pfam" id="PF17189">
    <property type="entry name" value="Glyco_hydro_30C"/>
    <property type="match status" value="1"/>
</dbReference>
<evidence type="ECO:0000256" key="6">
    <source>
        <dbReference type="ARBA" id="ARBA00022729"/>
    </source>
</evidence>
<dbReference type="GO" id="GO:0006066">
    <property type="term" value="P:alcohol metabolic process"/>
    <property type="evidence" value="ECO:0007669"/>
    <property type="project" value="UniProtKB-ARBA"/>
</dbReference>
<dbReference type="FunFam" id="3.20.20.80:FF:000030">
    <property type="entry name" value="Lysosomal acid glucosylceramidase"/>
    <property type="match status" value="1"/>
</dbReference>
<evidence type="ECO:0000313" key="13">
    <source>
        <dbReference type="EMBL" id="OWR47849.1"/>
    </source>
</evidence>
<dbReference type="GO" id="GO:0005764">
    <property type="term" value="C:lysosome"/>
    <property type="evidence" value="ECO:0007669"/>
    <property type="project" value="UniProtKB-ARBA"/>
</dbReference>
<keyword evidence="14" id="KW-1185">Reference proteome</keyword>
<evidence type="ECO:0000256" key="12">
    <source>
        <dbReference type="RuleBase" id="RU361188"/>
    </source>
</evidence>
<dbReference type="GO" id="GO:0005102">
    <property type="term" value="F:signaling receptor binding"/>
    <property type="evidence" value="ECO:0007669"/>
    <property type="project" value="UniProtKB-ARBA"/>
</dbReference>
<dbReference type="GO" id="GO:0030163">
    <property type="term" value="P:protein catabolic process"/>
    <property type="evidence" value="ECO:0007669"/>
    <property type="project" value="UniProtKB-ARBA"/>
</dbReference>
<dbReference type="PANTHER" id="PTHR11069:SF23">
    <property type="entry name" value="LYSOSOMAL ACID GLUCOSYLCERAMIDASE"/>
    <property type="match status" value="1"/>
</dbReference>
<evidence type="ECO:0000256" key="7">
    <source>
        <dbReference type="ARBA" id="ARBA00022801"/>
    </source>
</evidence>
<dbReference type="FunCoup" id="A0A212F293">
    <property type="interactions" value="155"/>
</dbReference>
<comment type="catalytic activity">
    <reaction evidence="11">
        <text>an N-acyl-1-beta-D-glucosyl-15-methylhexadecasphing-4-enine + H2O = an N-acyl-15-methylhexadecasphing-4-enine + D-glucose</text>
        <dbReference type="Rhea" id="RHEA:34755"/>
        <dbReference type="ChEBI" id="CHEBI:4167"/>
        <dbReference type="ChEBI" id="CHEBI:15377"/>
        <dbReference type="ChEBI" id="CHEBI:70815"/>
        <dbReference type="ChEBI" id="CHEBI:70846"/>
    </reaction>
    <physiologicalReaction direction="left-to-right" evidence="11">
        <dbReference type="Rhea" id="RHEA:34756"/>
    </physiologicalReaction>
</comment>
<dbReference type="PRINTS" id="PR00843">
    <property type="entry name" value="GLHYDRLASE30"/>
</dbReference>
<dbReference type="GO" id="GO:0008202">
    <property type="term" value="P:steroid metabolic process"/>
    <property type="evidence" value="ECO:0007669"/>
    <property type="project" value="UniProtKB-ARBA"/>
</dbReference>
<dbReference type="Pfam" id="PF02055">
    <property type="entry name" value="Glyco_hydro_30"/>
    <property type="match status" value="1"/>
</dbReference>
<organism evidence="13 14">
    <name type="scientific">Danaus plexippus plexippus</name>
    <dbReference type="NCBI Taxonomy" id="278856"/>
    <lineage>
        <taxon>Eukaryota</taxon>
        <taxon>Metazoa</taxon>
        <taxon>Ecdysozoa</taxon>
        <taxon>Arthropoda</taxon>
        <taxon>Hexapoda</taxon>
        <taxon>Insecta</taxon>
        <taxon>Pterygota</taxon>
        <taxon>Neoptera</taxon>
        <taxon>Endopterygota</taxon>
        <taxon>Lepidoptera</taxon>
        <taxon>Glossata</taxon>
        <taxon>Ditrysia</taxon>
        <taxon>Papilionoidea</taxon>
        <taxon>Nymphalidae</taxon>
        <taxon>Danainae</taxon>
        <taxon>Danaini</taxon>
        <taxon>Danaina</taxon>
        <taxon>Danaus</taxon>
        <taxon>Danaus</taxon>
    </lineage>
</organism>
<dbReference type="GO" id="GO:0007040">
    <property type="term" value="P:lysosome organization"/>
    <property type="evidence" value="ECO:0007669"/>
    <property type="project" value="UniProtKB-ARBA"/>
</dbReference>
<reference evidence="13 14" key="1">
    <citation type="journal article" date="2011" name="Cell">
        <title>The monarch butterfly genome yields insights into long-distance migration.</title>
        <authorList>
            <person name="Zhan S."/>
            <person name="Merlin C."/>
            <person name="Boore J.L."/>
            <person name="Reppert S.M."/>
        </authorList>
    </citation>
    <scope>NUCLEOTIDE SEQUENCE [LARGE SCALE GENOMIC DNA]</scope>
    <source>
        <strain evidence="13">F-2</strain>
    </source>
</reference>
<dbReference type="GO" id="GO:0005774">
    <property type="term" value="C:vacuolar membrane"/>
    <property type="evidence" value="ECO:0007669"/>
    <property type="project" value="UniProtKB-ARBA"/>
</dbReference>
<keyword evidence="8 12" id="KW-0746">Sphingolipid metabolism</keyword>
<evidence type="ECO:0000256" key="10">
    <source>
        <dbReference type="ARBA" id="ARBA00050474"/>
    </source>
</evidence>
<dbReference type="SUPFAM" id="SSF51011">
    <property type="entry name" value="Glycosyl hydrolase domain"/>
    <property type="match status" value="1"/>
</dbReference>
<dbReference type="InterPro" id="IPR033453">
    <property type="entry name" value="Glyco_hydro_30_TIM-barrel"/>
</dbReference>
<dbReference type="InterPro" id="IPR017853">
    <property type="entry name" value="GH"/>
</dbReference>
<dbReference type="GO" id="GO:0006914">
    <property type="term" value="P:autophagy"/>
    <property type="evidence" value="ECO:0007669"/>
    <property type="project" value="UniProtKB-ARBA"/>
</dbReference>
<evidence type="ECO:0000313" key="14">
    <source>
        <dbReference type="Proteomes" id="UP000007151"/>
    </source>
</evidence>
<dbReference type="InterPro" id="IPR033452">
    <property type="entry name" value="GH30_C"/>
</dbReference>
<accession>A0A212F293</accession>
<dbReference type="STRING" id="278856.A0A212F293"/>
<comment type="pathway">
    <text evidence="2">Lipid metabolism; sphingolipid metabolism.</text>
</comment>
<comment type="catalytic activity">
    <reaction evidence="1">
        <text>a beta-D-glucosyl-(1&lt;-&gt;1')-N-acylsphing-4-enine + H2O = an N-acylsphing-4-enine + D-glucose</text>
        <dbReference type="Rhea" id="RHEA:13269"/>
        <dbReference type="ChEBI" id="CHEBI:4167"/>
        <dbReference type="ChEBI" id="CHEBI:15377"/>
        <dbReference type="ChEBI" id="CHEBI:22801"/>
        <dbReference type="ChEBI" id="CHEBI:52639"/>
        <dbReference type="EC" id="3.2.1.45"/>
    </reaction>
    <physiologicalReaction direction="left-to-right" evidence="1">
        <dbReference type="Rhea" id="RHEA:13270"/>
    </physiologicalReaction>
</comment>
<evidence type="ECO:0000256" key="4">
    <source>
        <dbReference type="ARBA" id="ARBA00005382"/>
    </source>
</evidence>
<dbReference type="GO" id="GO:0010605">
    <property type="term" value="P:negative regulation of macromolecule metabolic process"/>
    <property type="evidence" value="ECO:0007669"/>
    <property type="project" value="UniProtKB-ARBA"/>
</dbReference>
<evidence type="ECO:0000256" key="8">
    <source>
        <dbReference type="ARBA" id="ARBA00022919"/>
    </source>
</evidence>
<keyword evidence="6" id="KW-0732">Signal</keyword>
<proteinExistence type="inferred from homology"/>
<dbReference type="eggNOG" id="KOG2566">
    <property type="taxonomic scope" value="Eukaryota"/>
</dbReference>
<dbReference type="GO" id="GO:0016758">
    <property type="term" value="F:hexosyltransferase activity"/>
    <property type="evidence" value="ECO:0007669"/>
    <property type="project" value="UniProtKB-ARBA"/>
</dbReference>
<evidence type="ECO:0000256" key="11">
    <source>
        <dbReference type="ARBA" id="ARBA00051345"/>
    </source>
</evidence>
<dbReference type="KEGG" id="dpl:KGM_212694"/>
<dbReference type="Gene3D" id="3.20.20.80">
    <property type="entry name" value="Glycosidases"/>
    <property type="match status" value="1"/>
</dbReference>
<keyword evidence="9 12" id="KW-0443">Lipid metabolism</keyword>
<dbReference type="GO" id="GO:0016241">
    <property type="term" value="P:regulation of macroautophagy"/>
    <property type="evidence" value="ECO:0007669"/>
    <property type="project" value="UniProtKB-ARBA"/>
</dbReference>
<dbReference type="GO" id="GO:0004348">
    <property type="term" value="F:glucosylceramidase activity"/>
    <property type="evidence" value="ECO:0007669"/>
    <property type="project" value="UniProtKB-EC"/>
</dbReference>
<dbReference type="GO" id="GO:0042391">
    <property type="term" value="P:regulation of membrane potential"/>
    <property type="evidence" value="ECO:0007669"/>
    <property type="project" value="UniProtKB-ARBA"/>
</dbReference>
<dbReference type="OrthoDB" id="2160638at2759"/>
<evidence type="ECO:0000256" key="5">
    <source>
        <dbReference type="ARBA" id="ARBA00012658"/>
    </source>
</evidence>
<keyword evidence="7 12" id="KW-0378">Hydrolase</keyword>
<dbReference type="EC" id="3.2.1.45" evidence="5 12"/>
<dbReference type="PANTHER" id="PTHR11069">
    <property type="entry name" value="GLUCOSYLCERAMIDASE"/>
    <property type="match status" value="1"/>
</dbReference>
<name>A0A212F293_DANPL</name>
<comment type="caution">
    <text evidence="13">The sequence shown here is derived from an EMBL/GenBank/DDBJ whole genome shotgun (WGS) entry which is preliminary data.</text>
</comment>
<evidence type="ECO:0000256" key="2">
    <source>
        <dbReference type="ARBA" id="ARBA00004760"/>
    </source>
</evidence>
<dbReference type="GO" id="GO:0032006">
    <property type="term" value="P:regulation of TOR signaling"/>
    <property type="evidence" value="ECO:0007669"/>
    <property type="project" value="UniProtKB-ARBA"/>
</dbReference>
<protein>
    <recommendedName>
        <fullName evidence="5 12">Glucosylceramidase</fullName>
        <ecNumber evidence="5 12">3.2.1.45</ecNumber>
    </recommendedName>
</protein>
<dbReference type="SUPFAM" id="SSF51445">
    <property type="entry name" value="(Trans)glycosidases"/>
    <property type="match status" value="1"/>
</dbReference>
<dbReference type="Proteomes" id="UP000007151">
    <property type="component" value="Unassembled WGS sequence"/>
</dbReference>
<evidence type="ECO:0000256" key="3">
    <source>
        <dbReference type="ARBA" id="ARBA00004991"/>
    </source>
</evidence>
<evidence type="ECO:0000256" key="9">
    <source>
        <dbReference type="ARBA" id="ARBA00023098"/>
    </source>
</evidence>
<dbReference type="EMBL" id="AGBW02010783">
    <property type="protein sequence ID" value="OWR47849.1"/>
    <property type="molecule type" value="Genomic_DNA"/>
</dbReference>